<dbReference type="InParanoid" id="A0A0C3BYL1"/>
<proteinExistence type="predicted"/>
<dbReference type="EMBL" id="KN832971">
    <property type="protein sequence ID" value="KIM91633.1"/>
    <property type="molecule type" value="Genomic_DNA"/>
</dbReference>
<dbReference type="HOGENOM" id="CLU_059054_1_1_1"/>
<reference evidence="3" key="2">
    <citation type="submission" date="2015-01" db="EMBL/GenBank/DDBJ databases">
        <title>Evolutionary Origins and Diversification of the Mycorrhizal Mutualists.</title>
        <authorList>
            <consortium name="DOE Joint Genome Institute"/>
            <consortium name="Mycorrhizal Genomics Consortium"/>
            <person name="Kohler A."/>
            <person name="Kuo A."/>
            <person name="Nagy L.G."/>
            <person name="Floudas D."/>
            <person name="Copeland A."/>
            <person name="Barry K.W."/>
            <person name="Cichocki N."/>
            <person name="Veneault-Fourrey C."/>
            <person name="LaButti K."/>
            <person name="Lindquist E.A."/>
            <person name="Lipzen A."/>
            <person name="Lundell T."/>
            <person name="Morin E."/>
            <person name="Murat C."/>
            <person name="Riley R."/>
            <person name="Ohm R."/>
            <person name="Sun H."/>
            <person name="Tunlid A."/>
            <person name="Henrissat B."/>
            <person name="Grigoriev I.V."/>
            <person name="Hibbett D.S."/>
            <person name="Martin F."/>
        </authorList>
    </citation>
    <scope>NUCLEOTIDE SEQUENCE [LARGE SCALE GENOMIC DNA]</scope>
    <source>
        <strain evidence="3">F 1598</strain>
    </source>
</reference>
<keyword evidence="3" id="KW-1185">Reference proteome</keyword>
<keyword evidence="1" id="KW-0472">Membrane</keyword>
<dbReference type="AlphaFoldDB" id="A0A0C3BYL1"/>
<name>A0A0C3BYL1_PILCF</name>
<feature type="transmembrane region" description="Helical" evidence="1">
    <location>
        <begin position="224"/>
        <end position="245"/>
    </location>
</feature>
<evidence type="ECO:0000313" key="2">
    <source>
        <dbReference type="EMBL" id="KIM91633.1"/>
    </source>
</evidence>
<evidence type="ECO:0000313" key="3">
    <source>
        <dbReference type="Proteomes" id="UP000054166"/>
    </source>
</evidence>
<feature type="transmembrane region" description="Helical" evidence="1">
    <location>
        <begin position="53"/>
        <end position="74"/>
    </location>
</feature>
<sequence length="346" mass="38868">MVDWQSPTEIAHDGEAFSRFMHALLGLYMWEFATSLDFDWQFISGTKKFRWPLIFYFAGRYFLLLALIGIAVALNVTTEVNCQALYTFNQLFGNASIGLASINLSLRTMAVWSQKWYIVVFLVLVIMAHWSLLLHGALLHAAWMPPAGCVIVSTDNRILAITFIYSMVFDFIVLCMTGWKLFFPNNNRSKLVTLIFGDGLIFFIIAFLSNLLATIFMLLDLNGVMSIIANVPAAIASTIVACRAVRRLTNYTSQGPEVFATTTQGSTLAFRSQASNRPMSALKKPIDGVHVQMETFANPSDRSFVQYDAAGTIVTKLRDKDTDKCSDEGYDMESQVIRSDFKRPPY</sequence>
<dbReference type="OrthoDB" id="3197626at2759"/>
<accession>A0A0C3BYL1</accession>
<organism evidence="2 3">
    <name type="scientific">Piloderma croceum (strain F 1598)</name>
    <dbReference type="NCBI Taxonomy" id="765440"/>
    <lineage>
        <taxon>Eukaryota</taxon>
        <taxon>Fungi</taxon>
        <taxon>Dikarya</taxon>
        <taxon>Basidiomycota</taxon>
        <taxon>Agaricomycotina</taxon>
        <taxon>Agaricomycetes</taxon>
        <taxon>Agaricomycetidae</taxon>
        <taxon>Atheliales</taxon>
        <taxon>Atheliaceae</taxon>
        <taxon>Piloderma</taxon>
    </lineage>
</organism>
<feature type="transmembrane region" description="Helical" evidence="1">
    <location>
        <begin position="116"/>
        <end position="138"/>
    </location>
</feature>
<keyword evidence="1" id="KW-1133">Transmembrane helix</keyword>
<feature type="transmembrane region" description="Helical" evidence="1">
    <location>
        <begin position="191"/>
        <end position="218"/>
    </location>
</feature>
<dbReference type="STRING" id="765440.A0A0C3BYL1"/>
<protein>
    <submittedName>
        <fullName evidence="2">Uncharacterized protein</fullName>
    </submittedName>
</protein>
<gene>
    <name evidence="2" type="ORF">PILCRDRAFT_763342</name>
</gene>
<evidence type="ECO:0000256" key="1">
    <source>
        <dbReference type="SAM" id="Phobius"/>
    </source>
</evidence>
<feature type="transmembrane region" description="Helical" evidence="1">
    <location>
        <begin position="86"/>
        <end position="104"/>
    </location>
</feature>
<dbReference type="Proteomes" id="UP000054166">
    <property type="component" value="Unassembled WGS sequence"/>
</dbReference>
<feature type="transmembrane region" description="Helical" evidence="1">
    <location>
        <begin position="158"/>
        <end position="179"/>
    </location>
</feature>
<keyword evidence="1" id="KW-0812">Transmembrane</keyword>
<reference evidence="2 3" key="1">
    <citation type="submission" date="2014-04" db="EMBL/GenBank/DDBJ databases">
        <authorList>
            <consortium name="DOE Joint Genome Institute"/>
            <person name="Kuo A."/>
            <person name="Tarkka M."/>
            <person name="Buscot F."/>
            <person name="Kohler A."/>
            <person name="Nagy L.G."/>
            <person name="Floudas D."/>
            <person name="Copeland A."/>
            <person name="Barry K.W."/>
            <person name="Cichocki N."/>
            <person name="Veneault-Fourrey C."/>
            <person name="LaButti K."/>
            <person name="Lindquist E.A."/>
            <person name="Lipzen A."/>
            <person name="Lundell T."/>
            <person name="Morin E."/>
            <person name="Murat C."/>
            <person name="Sun H."/>
            <person name="Tunlid A."/>
            <person name="Henrissat B."/>
            <person name="Grigoriev I.V."/>
            <person name="Hibbett D.S."/>
            <person name="Martin F."/>
            <person name="Nordberg H.P."/>
            <person name="Cantor M.N."/>
            <person name="Hua S.X."/>
        </authorList>
    </citation>
    <scope>NUCLEOTIDE SEQUENCE [LARGE SCALE GENOMIC DNA]</scope>
    <source>
        <strain evidence="2 3">F 1598</strain>
    </source>
</reference>